<organism evidence="3 4">
    <name type="scientific">Tsukamurella conjunctivitidis</name>
    <dbReference type="NCBI Taxonomy" id="2592068"/>
    <lineage>
        <taxon>Bacteria</taxon>
        <taxon>Bacillati</taxon>
        <taxon>Actinomycetota</taxon>
        <taxon>Actinomycetes</taxon>
        <taxon>Mycobacteriales</taxon>
        <taxon>Tsukamurellaceae</taxon>
        <taxon>Tsukamurella</taxon>
    </lineage>
</organism>
<comment type="caution">
    <text evidence="3">The sequence shown here is derived from an EMBL/GenBank/DDBJ whole genome shotgun (WGS) entry which is preliminary data.</text>
</comment>
<evidence type="ECO:0000256" key="2">
    <source>
        <dbReference type="SAM" id="Phobius"/>
    </source>
</evidence>
<feature type="region of interest" description="Disordered" evidence="1">
    <location>
        <begin position="1"/>
        <end position="26"/>
    </location>
</feature>
<dbReference type="RefSeq" id="WP_146485800.1">
    <property type="nucleotide sequence ID" value="NZ_VIGX01000002.1"/>
</dbReference>
<protein>
    <submittedName>
        <fullName evidence="3">Uncharacterized protein</fullName>
    </submittedName>
</protein>
<reference evidence="3 4" key="1">
    <citation type="submission" date="2019-06" db="EMBL/GenBank/DDBJ databases">
        <title>Tsukamurella conjunctivitidis sp. nov., Tsukamurella assacharolytica sp. nov. and Tsukamurella sputae sp. nov. isolated from patients with conjunctivitis, bacteraemia (lymphoma) and respiratory infection (sputum) in Hong Kong.</title>
        <authorList>
            <person name="Teng J.L.L."/>
            <person name="Lee H.H."/>
            <person name="Fong J.Y.H."/>
            <person name="Fok K.M.N."/>
            <person name="Lau S.K.P."/>
            <person name="Woo P.C.Y."/>
        </authorList>
    </citation>
    <scope>NUCLEOTIDE SEQUENCE [LARGE SCALE GENOMIC DNA]</scope>
    <source>
        <strain evidence="3 4">HKU72</strain>
    </source>
</reference>
<feature type="compositionally biased region" description="Pro residues" evidence="1">
    <location>
        <begin position="13"/>
        <end position="26"/>
    </location>
</feature>
<dbReference type="Proteomes" id="UP000319375">
    <property type="component" value="Unassembled WGS sequence"/>
</dbReference>
<keyword evidence="2" id="KW-0812">Transmembrane</keyword>
<sequence length="197" mass="20412">MNHRDSGFSPVGAPRPWPVPGTPPVAPRPRTGRAGIWVGAGLLVLAVVVPLTLVLTVVVPAWDLDRRSVPADGAPHGLVLPAHADYALYSSNSPEWGAFDPACRATDGAGGAIDLRSQSGTTTVAGWKVLRRFDTGSGMLVLTCDSPDGTLQHVEVGRAPRIGPMIGGVFGAIGLAGLFGLAGLVCIVVTVVRRSRR</sequence>
<name>A0A5C5S5A0_9ACTN</name>
<dbReference type="OrthoDB" id="4773972at2"/>
<proteinExistence type="predicted"/>
<feature type="transmembrane region" description="Helical" evidence="2">
    <location>
        <begin position="36"/>
        <end position="62"/>
    </location>
</feature>
<keyword evidence="2" id="KW-1133">Transmembrane helix</keyword>
<dbReference type="EMBL" id="VIGX01000002">
    <property type="protein sequence ID" value="TWS29818.1"/>
    <property type="molecule type" value="Genomic_DNA"/>
</dbReference>
<dbReference type="AlphaFoldDB" id="A0A5C5S5A0"/>
<evidence type="ECO:0000256" key="1">
    <source>
        <dbReference type="SAM" id="MobiDB-lite"/>
    </source>
</evidence>
<gene>
    <name evidence="3" type="ORF">FK530_04590</name>
</gene>
<evidence type="ECO:0000313" key="3">
    <source>
        <dbReference type="EMBL" id="TWS29818.1"/>
    </source>
</evidence>
<evidence type="ECO:0000313" key="4">
    <source>
        <dbReference type="Proteomes" id="UP000319375"/>
    </source>
</evidence>
<keyword evidence="4" id="KW-1185">Reference proteome</keyword>
<feature type="transmembrane region" description="Helical" evidence="2">
    <location>
        <begin position="165"/>
        <end position="192"/>
    </location>
</feature>
<accession>A0A5C5S5A0</accession>
<keyword evidence="2" id="KW-0472">Membrane</keyword>